<dbReference type="EMBL" id="SPHZ02000010">
    <property type="protein sequence ID" value="KAF0897522.1"/>
    <property type="molecule type" value="Genomic_DNA"/>
</dbReference>
<dbReference type="AlphaFoldDB" id="A0A6G1CBL2"/>
<evidence type="ECO:0000313" key="3">
    <source>
        <dbReference type="EMBL" id="KAF0897522.1"/>
    </source>
</evidence>
<evidence type="ECO:0000313" key="2">
    <source>
        <dbReference type="EMBL" id="KAF0897520.1"/>
    </source>
</evidence>
<feature type="compositionally biased region" description="Basic and acidic residues" evidence="1">
    <location>
        <begin position="1"/>
        <end position="23"/>
    </location>
</feature>
<evidence type="ECO:0000313" key="4">
    <source>
        <dbReference type="Proteomes" id="UP000479710"/>
    </source>
</evidence>
<sequence>MVRAEARSWKSERDGARRERGDDSSPAAPEGRGLQHSDTWQQYWEMRVGGDGREEVAATLARRRESRVRLELVPTMPTEWHEDKQAWHVARG</sequence>
<protein>
    <submittedName>
        <fullName evidence="2">Uncharacterized protein</fullName>
    </submittedName>
</protein>
<evidence type="ECO:0000256" key="1">
    <source>
        <dbReference type="SAM" id="MobiDB-lite"/>
    </source>
</evidence>
<proteinExistence type="predicted"/>
<organism evidence="2 4">
    <name type="scientific">Oryza meyeriana var. granulata</name>
    <dbReference type="NCBI Taxonomy" id="110450"/>
    <lineage>
        <taxon>Eukaryota</taxon>
        <taxon>Viridiplantae</taxon>
        <taxon>Streptophyta</taxon>
        <taxon>Embryophyta</taxon>
        <taxon>Tracheophyta</taxon>
        <taxon>Spermatophyta</taxon>
        <taxon>Magnoliopsida</taxon>
        <taxon>Liliopsida</taxon>
        <taxon>Poales</taxon>
        <taxon>Poaceae</taxon>
        <taxon>BOP clade</taxon>
        <taxon>Oryzoideae</taxon>
        <taxon>Oryzeae</taxon>
        <taxon>Oryzinae</taxon>
        <taxon>Oryza</taxon>
        <taxon>Oryza meyeriana</taxon>
    </lineage>
</organism>
<dbReference type="Proteomes" id="UP000479710">
    <property type="component" value="Unassembled WGS sequence"/>
</dbReference>
<keyword evidence="4" id="KW-1185">Reference proteome</keyword>
<dbReference type="EMBL" id="SPHZ02000010">
    <property type="protein sequence ID" value="KAF0897520.1"/>
    <property type="molecule type" value="Genomic_DNA"/>
</dbReference>
<name>A0A6G1CBL2_9ORYZ</name>
<accession>A0A6G1CBL2</accession>
<comment type="caution">
    <text evidence="2">The sequence shown here is derived from an EMBL/GenBank/DDBJ whole genome shotgun (WGS) entry which is preliminary data.</text>
</comment>
<gene>
    <name evidence="2" type="ORF">E2562_038743</name>
    <name evidence="3" type="ORF">E2562_038745</name>
</gene>
<feature type="region of interest" description="Disordered" evidence="1">
    <location>
        <begin position="1"/>
        <end position="39"/>
    </location>
</feature>
<reference evidence="2 4" key="1">
    <citation type="submission" date="2019-11" db="EMBL/GenBank/DDBJ databases">
        <title>Whole genome sequence of Oryza granulata.</title>
        <authorList>
            <person name="Li W."/>
        </authorList>
    </citation>
    <scope>NUCLEOTIDE SEQUENCE [LARGE SCALE GENOMIC DNA]</scope>
    <source>
        <strain evidence="4">cv. Menghai</strain>
        <tissue evidence="2">Leaf</tissue>
    </source>
</reference>